<dbReference type="PROSITE" id="PS51186">
    <property type="entry name" value="GNAT"/>
    <property type="match status" value="1"/>
</dbReference>
<name>A0A2T4C6K2_TRILO</name>
<organism evidence="3 4">
    <name type="scientific">Trichoderma longibrachiatum ATCC 18648</name>
    <dbReference type="NCBI Taxonomy" id="983965"/>
    <lineage>
        <taxon>Eukaryota</taxon>
        <taxon>Fungi</taxon>
        <taxon>Dikarya</taxon>
        <taxon>Ascomycota</taxon>
        <taxon>Pezizomycotina</taxon>
        <taxon>Sordariomycetes</taxon>
        <taxon>Hypocreomycetidae</taxon>
        <taxon>Hypocreales</taxon>
        <taxon>Hypocreaceae</taxon>
        <taxon>Trichoderma</taxon>
    </lineage>
</organism>
<proteinExistence type="predicted"/>
<dbReference type="InterPro" id="IPR000182">
    <property type="entry name" value="GNAT_dom"/>
</dbReference>
<dbReference type="Pfam" id="PF00583">
    <property type="entry name" value="Acetyltransf_1"/>
    <property type="match status" value="1"/>
</dbReference>
<evidence type="ECO:0000256" key="1">
    <source>
        <dbReference type="SAM" id="MobiDB-lite"/>
    </source>
</evidence>
<feature type="region of interest" description="Disordered" evidence="1">
    <location>
        <begin position="1"/>
        <end position="55"/>
    </location>
</feature>
<dbReference type="InterPro" id="IPR016181">
    <property type="entry name" value="Acyl_CoA_acyltransferase"/>
</dbReference>
<dbReference type="Gene3D" id="3.40.630.30">
    <property type="match status" value="1"/>
</dbReference>
<sequence length="243" mass="26688">MSLEAARERRRARGREGFNKGQGAEPEKPPGPATSAMSPTALANNGESLPGTPRLLIEFPPAATADNSSEVSAITKLVNDVFIEGEAGIWNNGYVRTSDAEVADFIRRGQLALAYLVSPKLASEKGLDRKGQLVGCVCVKRNSDSLCTLSMLALDRSYQGLGLGREIFQFVEEYCLALGCTTLGLDILVPTTYDHPLKTRMQAWYKRRGFRETRLADFAEEYPALAPLLSGPVVYRVFEKKLR</sequence>
<dbReference type="EMBL" id="KZ679130">
    <property type="protein sequence ID" value="PTB77201.1"/>
    <property type="molecule type" value="Genomic_DNA"/>
</dbReference>
<dbReference type="OrthoDB" id="5689at2759"/>
<evidence type="ECO:0000259" key="2">
    <source>
        <dbReference type="PROSITE" id="PS51186"/>
    </source>
</evidence>
<evidence type="ECO:0000313" key="3">
    <source>
        <dbReference type="EMBL" id="PTB77201.1"/>
    </source>
</evidence>
<gene>
    <name evidence="3" type="ORF">M440DRAFT_1400112</name>
</gene>
<keyword evidence="4" id="KW-1185">Reference proteome</keyword>
<dbReference type="AlphaFoldDB" id="A0A2T4C6K2"/>
<dbReference type="CDD" id="cd04301">
    <property type="entry name" value="NAT_SF"/>
    <property type="match status" value="1"/>
</dbReference>
<accession>A0A2T4C6K2</accession>
<dbReference type="SUPFAM" id="SSF55729">
    <property type="entry name" value="Acyl-CoA N-acyltransferases (Nat)"/>
    <property type="match status" value="1"/>
</dbReference>
<protein>
    <recommendedName>
        <fullName evidence="2">N-acetyltransferase domain-containing protein</fullName>
    </recommendedName>
</protein>
<feature type="domain" description="N-acetyltransferase" evidence="2">
    <location>
        <begin position="57"/>
        <end position="232"/>
    </location>
</feature>
<evidence type="ECO:0000313" key="4">
    <source>
        <dbReference type="Proteomes" id="UP000240760"/>
    </source>
</evidence>
<feature type="compositionally biased region" description="Polar residues" evidence="1">
    <location>
        <begin position="35"/>
        <end position="47"/>
    </location>
</feature>
<dbReference type="GO" id="GO:0016747">
    <property type="term" value="F:acyltransferase activity, transferring groups other than amino-acyl groups"/>
    <property type="evidence" value="ECO:0007669"/>
    <property type="project" value="InterPro"/>
</dbReference>
<dbReference type="Proteomes" id="UP000240760">
    <property type="component" value="Unassembled WGS sequence"/>
</dbReference>
<reference evidence="3 4" key="1">
    <citation type="submission" date="2016-07" db="EMBL/GenBank/DDBJ databases">
        <title>Multiple horizontal gene transfer events from other fungi enriched the ability of initially mycotrophic Trichoderma (Ascomycota) to feed on dead plant biomass.</title>
        <authorList>
            <consortium name="DOE Joint Genome Institute"/>
            <person name="Aerts A."/>
            <person name="Atanasova L."/>
            <person name="Chenthamara K."/>
            <person name="Zhang J."/>
            <person name="Grujic M."/>
            <person name="Henrissat B."/>
            <person name="Kuo A."/>
            <person name="Salamov A."/>
            <person name="Lipzen A."/>
            <person name="Labutti K."/>
            <person name="Barry K."/>
            <person name="Miao Y."/>
            <person name="Rahimi M.J."/>
            <person name="Shen Q."/>
            <person name="Grigoriev I.V."/>
            <person name="Kubicek C.P."/>
            <person name="Druzhinina I.S."/>
        </authorList>
    </citation>
    <scope>NUCLEOTIDE SEQUENCE [LARGE SCALE GENOMIC DNA]</scope>
    <source>
        <strain evidence="3 4">ATCC 18648</strain>
    </source>
</reference>